<dbReference type="SUPFAM" id="SSF46977">
    <property type="entry name" value="Succinate dehydrogenase/fumarate reductase flavoprotein C-terminal domain"/>
    <property type="match status" value="1"/>
</dbReference>
<dbReference type="PRINTS" id="PR00411">
    <property type="entry name" value="PNDRDTASEI"/>
</dbReference>
<dbReference type="GO" id="GO:0009061">
    <property type="term" value="P:anaerobic respiration"/>
    <property type="evidence" value="ECO:0007669"/>
    <property type="project" value="TreeGrafter"/>
</dbReference>
<dbReference type="GO" id="GO:0000104">
    <property type="term" value="F:succinate dehydrogenase activity"/>
    <property type="evidence" value="ECO:0007669"/>
    <property type="project" value="TreeGrafter"/>
</dbReference>
<dbReference type="InterPro" id="IPR030664">
    <property type="entry name" value="SdhA/FrdA/AprA"/>
</dbReference>
<dbReference type="InterPro" id="IPR003953">
    <property type="entry name" value="FAD-dep_OxRdtase_2_FAD-bd"/>
</dbReference>
<dbReference type="EMBL" id="AP023361">
    <property type="protein sequence ID" value="BCJ89936.1"/>
    <property type="molecule type" value="Genomic_DNA"/>
</dbReference>
<dbReference type="Proteomes" id="UP000515317">
    <property type="component" value="Chromosome"/>
</dbReference>
<keyword evidence="5" id="KW-1185">Reference proteome</keyword>
<protein>
    <submittedName>
        <fullName evidence="4">Oxidoreductase</fullName>
    </submittedName>
</protein>
<dbReference type="InterPro" id="IPR036188">
    <property type="entry name" value="FAD/NAD-bd_sf"/>
</dbReference>
<dbReference type="GO" id="GO:0009055">
    <property type="term" value="F:electron transfer activity"/>
    <property type="evidence" value="ECO:0007669"/>
    <property type="project" value="TreeGrafter"/>
</dbReference>
<sequence length="525" mass="56243">MTDLDRYQSDVLVLGGGPAACWAALAAREAGRSVIMVDKGYVGTSGATAPSNTGTWFANTPERRARLIEERQKQSEGLADVRQMHRVIDAATQHLNILAERGYPFPRDDEDKLYIANLRGPDYMRFMRTQVIRAGVKLLDHHPALELLVASDGVAGAAGYARQLDRNWEARAAAVIIATGGCAFGSRILGATGLTGDGYLMAAELGVTLSGMEFSNQYGIVPLHSSVNKGLPYGWANFYRGDGSEIEIPSGQRFAVLARESLEGPIFARFDRASGVLPDALRRGQPNCFLPFDRAAIDPFADIFPISLRSEGTIRGTGGLKRADDDCSVGIPGLYAAGDSLDRQDLAGAATGGGGPNASWAIATGIWAGKGAASFAASLGARASDRKVRPSGQAGLRPAKSAGDVDPKAAHALVREEMLPVDRNFFRSPSKLARSIERLDAAWDDLRDHAHGTGYQALRLREAAGLLASSRWAYRAADVRTETRGMHRRLDATASDPSFARRITIGGIDRPWLEWDAAPAEVLAS</sequence>
<evidence type="ECO:0000256" key="2">
    <source>
        <dbReference type="ARBA" id="ARBA00023002"/>
    </source>
</evidence>
<proteinExistence type="predicted"/>
<dbReference type="KEGG" id="tso:IZ6_06710"/>
<dbReference type="PRINTS" id="PR00368">
    <property type="entry name" value="FADPNR"/>
</dbReference>
<reference evidence="4 5" key="1">
    <citation type="submission" date="2020-08" db="EMBL/GenBank/DDBJ databases">
        <title>Genome sequence of Rhizobiales bacterium strain IZ6.</title>
        <authorList>
            <person name="Nakai R."/>
            <person name="Naganuma T."/>
        </authorList>
    </citation>
    <scope>NUCLEOTIDE SEQUENCE [LARGE SCALE GENOMIC DNA]</scope>
    <source>
        <strain evidence="4 5">IZ6</strain>
    </source>
</reference>
<dbReference type="AlphaFoldDB" id="A0A6S6QKY0"/>
<dbReference type="SUPFAM" id="SSF51905">
    <property type="entry name" value="FAD/NAD(P)-binding domain"/>
    <property type="match status" value="1"/>
</dbReference>
<keyword evidence="1" id="KW-0285">Flavoprotein</keyword>
<dbReference type="GO" id="GO:0005886">
    <property type="term" value="C:plasma membrane"/>
    <property type="evidence" value="ECO:0007669"/>
    <property type="project" value="TreeGrafter"/>
</dbReference>
<dbReference type="GO" id="GO:0050660">
    <property type="term" value="F:flavin adenine dinucleotide binding"/>
    <property type="evidence" value="ECO:0007669"/>
    <property type="project" value="TreeGrafter"/>
</dbReference>
<dbReference type="Gene3D" id="1.20.58.100">
    <property type="entry name" value="Fumarate reductase/succinate dehydrogenase flavoprotein-like, C-terminal domain"/>
    <property type="match status" value="1"/>
</dbReference>
<dbReference type="Gene3D" id="3.50.50.60">
    <property type="entry name" value="FAD/NAD(P)-binding domain"/>
    <property type="match status" value="1"/>
</dbReference>
<dbReference type="PANTHER" id="PTHR11632">
    <property type="entry name" value="SUCCINATE DEHYDROGENASE 2 FLAVOPROTEIN SUBUNIT"/>
    <property type="match status" value="1"/>
</dbReference>
<organism evidence="4 5">
    <name type="scientific">Terrihabitans soli</name>
    <dbReference type="NCBI Taxonomy" id="708113"/>
    <lineage>
        <taxon>Bacteria</taxon>
        <taxon>Pseudomonadati</taxon>
        <taxon>Pseudomonadota</taxon>
        <taxon>Alphaproteobacteria</taxon>
        <taxon>Hyphomicrobiales</taxon>
        <taxon>Terrihabitans</taxon>
    </lineage>
</organism>
<name>A0A6S6QKY0_9HYPH</name>
<dbReference type="PANTHER" id="PTHR11632:SF73">
    <property type="entry name" value="BLR3196 PROTEIN"/>
    <property type="match status" value="1"/>
</dbReference>
<feature type="domain" description="FAD-dependent oxidoreductase 2 FAD-binding" evidence="3">
    <location>
        <begin position="10"/>
        <end position="224"/>
    </location>
</feature>
<dbReference type="Pfam" id="PF00890">
    <property type="entry name" value="FAD_binding_2"/>
    <property type="match status" value="1"/>
</dbReference>
<evidence type="ECO:0000256" key="1">
    <source>
        <dbReference type="ARBA" id="ARBA00022630"/>
    </source>
</evidence>
<evidence type="ECO:0000313" key="4">
    <source>
        <dbReference type="EMBL" id="BCJ89936.1"/>
    </source>
</evidence>
<gene>
    <name evidence="4" type="ORF">IZ6_06710</name>
</gene>
<accession>A0A6S6QKY0</accession>
<evidence type="ECO:0000259" key="3">
    <source>
        <dbReference type="Pfam" id="PF00890"/>
    </source>
</evidence>
<evidence type="ECO:0000313" key="5">
    <source>
        <dbReference type="Proteomes" id="UP000515317"/>
    </source>
</evidence>
<dbReference type="RefSeq" id="WP_222876606.1">
    <property type="nucleotide sequence ID" value="NZ_AP023361.1"/>
</dbReference>
<dbReference type="InterPro" id="IPR037099">
    <property type="entry name" value="Fum_R/Succ_DH_flav-like_C_sf"/>
</dbReference>
<keyword evidence="2" id="KW-0560">Oxidoreductase</keyword>